<comment type="similarity">
    <text evidence="8">Belongs to the TonB-dependent receptor family.</text>
</comment>
<dbReference type="GO" id="GO:0015344">
    <property type="term" value="F:siderophore uptake transmembrane transporter activity"/>
    <property type="evidence" value="ECO:0007669"/>
    <property type="project" value="TreeGrafter"/>
</dbReference>
<evidence type="ECO:0000313" key="11">
    <source>
        <dbReference type="EMBL" id="MBL6447154.1"/>
    </source>
</evidence>
<keyword evidence="3 8" id="KW-1134">Transmembrane beta strand</keyword>
<dbReference type="InterPro" id="IPR036942">
    <property type="entry name" value="Beta-barrel_TonB_sf"/>
</dbReference>
<evidence type="ECO:0000256" key="4">
    <source>
        <dbReference type="ARBA" id="ARBA00022692"/>
    </source>
</evidence>
<evidence type="ECO:0000256" key="3">
    <source>
        <dbReference type="ARBA" id="ARBA00022452"/>
    </source>
</evidence>
<evidence type="ECO:0000256" key="8">
    <source>
        <dbReference type="PROSITE-ProRule" id="PRU01360"/>
    </source>
</evidence>
<dbReference type="PANTHER" id="PTHR30069:SF29">
    <property type="entry name" value="HEMOGLOBIN AND HEMOGLOBIN-HAPTOGLOBIN-BINDING PROTEIN 1-RELATED"/>
    <property type="match status" value="1"/>
</dbReference>
<evidence type="ECO:0000256" key="2">
    <source>
        <dbReference type="ARBA" id="ARBA00022448"/>
    </source>
</evidence>
<comment type="subcellular location">
    <subcellularLocation>
        <location evidence="1 8">Cell outer membrane</location>
        <topology evidence="1 8">Multi-pass membrane protein</topology>
    </subcellularLocation>
</comment>
<evidence type="ECO:0000313" key="12">
    <source>
        <dbReference type="Proteomes" id="UP000614216"/>
    </source>
</evidence>
<protein>
    <submittedName>
        <fullName evidence="11">TonB-dependent receptor plug domain-containing protein</fullName>
    </submittedName>
</protein>
<dbReference type="GO" id="GO:0009279">
    <property type="term" value="C:cell outer membrane"/>
    <property type="evidence" value="ECO:0007669"/>
    <property type="project" value="UniProtKB-SubCell"/>
</dbReference>
<dbReference type="AlphaFoldDB" id="A0A937KCA0"/>
<feature type="signal peptide" evidence="9">
    <location>
        <begin position="1"/>
        <end position="19"/>
    </location>
</feature>
<comment type="caution">
    <text evidence="11">The sequence shown here is derived from an EMBL/GenBank/DDBJ whole genome shotgun (WGS) entry which is preliminary data.</text>
</comment>
<accession>A0A937KCA0</accession>
<keyword evidence="12" id="KW-1185">Reference proteome</keyword>
<dbReference type="SUPFAM" id="SSF56935">
    <property type="entry name" value="Porins"/>
    <property type="match status" value="1"/>
</dbReference>
<dbReference type="Pfam" id="PF07715">
    <property type="entry name" value="Plug"/>
    <property type="match status" value="1"/>
</dbReference>
<feature type="chain" id="PRO_5036838823" evidence="9">
    <location>
        <begin position="20"/>
        <end position="691"/>
    </location>
</feature>
<feature type="domain" description="TonB-dependent receptor plug" evidence="10">
    <location>
        <begin position="64"/>
        <end position="180"/>
    </location>
</feature>
<evidence type="ECO:0000256" key="6">
    <source>
        <dbReference type="ARBA" id="ARBA00023136"/>
    </source>
</evidence>
<evidence type="ECO:0000256" key="5">
    <source>
        <dbReference type="ARBA" id="ARBA00022729"/>
    </source>
</evidence>
<dbReference type="Gene3D" id="2.40.170.20">
    <property type="entry name" value="TonB-dependent receptor, beta-barrel domain"/>
    <property type="match status" value="1"/>
</dbReference>
<dbReference type="InterPro" id="IPR037066">
    <property type="entry name" value="Plug_dom_sf"/>
</dbReference>
<keyword evidence="11" id="KW-0675">Receptor</keyword>
<keyword evidence="5 9" id="KW-0732">Signal</keyword>
<evidence type="ECO:0000259" key="10">
    <source>
        <dbReference type="Pfam" id="PF07715"/>
    </source>
</evidence>
<name>A0A937KCA0_9BACT</name>
<dbReference type="InterPro" id="IPR039426">
    <property type="entry name" value="TonB-dep_rcpt-like"/>
</dbReference>
<dbReference type="Proteomes" id="UP000614216">
    <property type="component" value="Unassembled WGS sequence"/>
</dbReference>
<gene>
    <name evidence="11" type="ORF">JMN32_12605</name>
</gene>
<dbReference type="InterPro" id="IPR012910">
    <property type="entry name" value="Plug_dom"/>
</dbReference>
<evidence type="ECO:0000256" key="1">
    <source>
        <dbReference type="ARBA" id="ARBA00004571"/>
    </source>
</evidence>
<reference evidence="11" key="1">
    <citation type="submission" date="2021-01" db="EMBL/GenBank/DDBJ databases">
        <title>Fulvivirga kasyanovii gen. nov., sp nov., a novel member of the phylum Bacteroidetes isolated from seawater in a mussel farm.</title>
        <authorList>
            <person name="Zhao L.-H."/>
            <person name="Wang Z.-J."/>
        </authorList>
    </citation>
    <scope>NUCLEOTIDE SEQUENCE</scope>
    <source>
        <strain evidence="11">29W222</strain>
    </source>
</reference>
<dbReference type="EMBL" id="JAEUGD010000042">
    <property type="protein sequence ID" value="MBL6447154.1"/>
    <property type="molecule type" value="Genomic_DNA"/>
</dbReference>
<keyword evidence="7 8" id="KW-0998">Cell outer membrane</keyword>
<dbReference type="Gene3D" id="2.170.130.10">
    <property type="entry name" value="TonB-dependent receptor, plug domain"/>
    <property type="match status" value="1"/>
</dbReference>
<proteinExistence type="inferred from homology"/>
<evidence type="ECO:0000256" key="9">
    <source>
        <dbReference type="SAM" id="SignalP"/>
    </source>
</evidence>
<dbReference type="RefSeq" id="WP_202856680.1">
    <property type="nucleotide sequence ID" value="NZ_JAEUGD010000042.1"/>
</dbReference>
<organism evidence="11 12">
    <name type="scientific">Fulvivirga marina</name>
    <dbReference type="NCBI Taxonomy" id="2494733"/>
    <lineage>
        <taxon>Bacteria</taxon>
        <taxon>Pseudomonadati</taxon>
        <taxon>Bacteroidota</taxon>
        <taxon>Cytophagia</taxon>
        <taxon>Cytophagales</taxon>
        <taxon>Fulvivirgaceae</taxon>
        <taxon>Fulvivirga</taxon>
    </lineage>
</organism>
<keyword evidence="2 8" id="KW-0813">Transport</keyword>
<dbReference type="PROSITE" id="PS52016">
    <property type="entry name" value="TONB_DEPENDENT_REC_3"/>
    <property type="match status" value="1"/>
</dbReference>
<dbReference type="GO" id="GO:0044718">
    <property type="term" value="P:siderophore transmembrane transport"/>
    <property type="evidence" value="ECO:0007669"/>
    <property type="project" value="TreeGrafter"/>
</dbReference>
<keyword evidence="4 8" id="KW-0812">Transmembrane</keyword>
<keyword evidence="6 8" id="KW-0472">Membrane</keyword>
<sequence length="691" mass="76549">MKIKYFTLILVLLTGSAFAQDEDVKTPTDDIYRFTVDQDILNLEFEGDATVHISSATGNKEDINRTPYQAYVITREEIENAGTLTIPEALRLAPGLLVRQKTNGLYEVHLLGTDNIPGQTGLFQYKSSMALVMIDNMPVNDHFTGGIFWETLPITLGDVEKIEIVAGPSSVLFGRDAANGFINIITRKPESNSLSVTANIQGGTPHTLVNNAAIGFGINDKVLVRLSGKYIDTRRFQDEYYVASENRYIPADSLLFFQSNVEETNLYGTLARQDMGINAFVQYSPNDNTDINVSISSQDSEAQSVHYSFEELTFTRRSSSSQFLNLNTRWSNLHFQASYITADQNLAVGYPGYSFEVDKINTRVFYNHSMKGLTLTPGLRYQSSMFDDSKQTSDDNAYPNIINGKKDLTYYGGFLKTNASFLEKKLTLDGGISYDLYDDQSVVSYQTAAAYTPIKKVLVRASYAKGNQGEFANNAFNESTITNADGSVIRNIINNDLDVAISKSYSLGTRINVTDKIILGVDYFHVQNSNSQIPIIAAVNNDTINSQIVNSSVILKRNGITVNLTAKISGKLKVHTFATFQSTRFDNDTTASGSGLSPKYFGGITANYRTMLDKLNIAVSLYAFGQHEMVALNGIRKIPAKLLPALKVSYKVWQENALFINVRNPIGSKSKEFIFADDIPGIYLIGAKIKF</sequence>
<dbReference type="PANTHER" id="PTHR30069">
    <property type="entry name" value="TONB-DEPENDENT OUTER MEMBRANE RECEPTOR"/>
    <property type="match status" value="1"/>
</dbReference>
<evidence type="ECO:0000256" key="7">
    <source>
        <dbReference type="ARBA" id="ARBA00023237"/>
    </source>
</evidence>